<name>A0AAE3SG06_9BACT</name>
<evidence type="ECO:0000313" key="4">
    <source>
        <dbReference type="EMBL" id="MCW3786783.1"/>
    </source>
</evidence>
<keyword evidence="5" id="KW-1185">Reference proteome</keyword>
<dbReference type="EMBL" id="JAPDPJ010000018">
    <property type="protein sequence ID" value="MCW3786783.1"/>
    <property type="molecule type" value="Genomic_DNA"/>
</dbReference>
<dbReference type="RefSeq" id="WP_301190347.1">
    <property type="nucleotide sequence ID" value="NZ_JAPDPJ010000018.1"/>
</dbReference>
<keyword evidence="1" id="KW-0472">Membrane</keyword>
<keyword evidence="1" id="KW-1133">Transmembrane helix</keyword>
<organism evidence="4 5">
    <name type="scientific">Plebeiibacterium sediminum</name>
    <dbReference type="NCBI Taxonomy" id="2992112"/>
    <lineage>
        <taxon>Bacteria</taxon>
        <taxon>Pseudomonadati</taxon>
        <taxon>Bacteroidota</taxon>
        <taxon>Bacteroidia</taxon>
        <taxon>Marinilabiliales</taxon>
        <taxon>Marinilabiliaceae</taxon>
        <taxon>Plebeiibacterium</taxon>
    </lineage>
</organism>
<feature type="domain" description="Butirosin biosynthesis protein H N-terminal" evidence="2">
    <location>
        <begin position="12"/>
        <end position="143"/>
    </location>
</feature>
<comment type="caution">
    <text evidence="4">The sequence shown here is derived from an EMBL/GenBank/DDBJ whole genome shotgun (WGS) entry which is preliminary data.</text>
</comment>
<dbReference type="Pfam" id="PF16169">
    <property type="entry name" value="DUF4872"/>
    <property type="match status" value="1"/>
</dbReference>
<dbReference type="Pfam" id="PF14399">
    <property type="entry name" value="BtrH_N"/>
    <property type="match status" value="1"/>
</dbReference>
<reference evidence="4" key="1">
    <citation type="submission" date="2022-10" db="EMBL/GenBank/DDBJ databases">
        <authorList>
            <person name="Yu W.X."/>
        </authorList>
    </citation>
    <scope>NUCLEOTIDE SEQUENCE</scope>
    <source>
        <strain evidence="4">AAT</strain>
    </source>
</reference>
<evidence type="ECO:0000259" key="2">
    <source>
        <dbReference type="Pfam" id="PF14399"/>
    </source>
</evidence>
<keyword evidence="1" id="KW-0812">Transmembrane</keyword>
<accession>A0AAE3SG06</accession>
<dbReference type="InterPro" id="IPR026935">
    <property type="entry name" value="BtrH_N"/>
</dbReference>
<proteinExistence type="predicted"/>
<protein>
    <submittedName>
        <fullName evidence="4">BtrH N-terminal domain-containing protein</fullName>
    </submittedName>
</protein>
<evidence type="ECO:0000259" key="3">
    <source>
        <dbReference type="Pfam" id="PF16169"/>
    </source>
</evidence>
<gene>
    <name evidence="4" type="ORF">OM075_09910</name>
</gene>
<dbReference type="AlphaFoldDB" id="A0AAE3SG06"/>
<feature type="domain" description="DUF4872" evidence="3">
    <location>
        <begin position="154"/>
        <end position="326"/>
    </location>
</feature>
<dbReference type="InterPro" id="IPR032369">
    <property type="entry name" value="DUF4872"/>
</dbReference>
<evidence type="ECO:0000313" key="5">
    <source>
        <dbReference type="Proteomes" id="UP001209229"/>
    </source>
</evidence>
<sequence length="334" mass="37851">MKIEFDHRMSSHCENGVTRNLLKHQGVDISEAMVFGIGAGLFFAYLPFIKLHGMPVFSFRPMPGHIFNHATKNLGIKVQSQKFRSPVKAMAKLDANLNDGIPTGMVVGVYHLSYFPPQYRFHFNAHNIVGMGKENNQYLISDPIMENVEKLSYEELVRVRFAKGTGSPKGKMYSIQCNKGLTDINTAIIKGIKKNVTQMLYYKGIVGIEGIEFLSKRIRKWPKKYGNKKSERFLGQIVRMQEEIGTGGAGFRFLYASFLQEAAQKFENTQLDKLSTDMTTIGDMWRAFAIDASRIYKNRSGEIGYNDVANSLYEIGQREKVLFTQLGKIVKSLD</sequence>
<feature type="transmembrane region" description="Helical" evidence="1">
    <location>
        <begin position="29"/>
        <end position="48"/>
    </location>
</feature>
<dbReference type="Proteomes" id="UP001209229">
    <property type="component" value="Unassembled WGS sequence"/>
</dbReference>
<evidence type="ECO:0000256" key="1">
    <source>
        <dbReference type="SAM" id="Phobius"/>
    </source>
</evidence>